<protein>
    <submittedName>
        <fullName evidence="3">Uncharacterized protein</fullName>
    </submittedName>
</protein>
<evidence type="ECO:0000256" key="2">
    <source>
        <dbReference type="SAM" id="Phobius"/>
    </source>
</evidence>
<dbReference type="EMBL" id="DWWD01000009">
    <property type="protein sequence ID" value="HJC49248.1"/>
    <property type="molecule type" value="Genomic_DNA"/>
</dbReference>
<dbReference type="AlphaFoldDB" id="A0A9D2PI24"/>
<evidence type="ECO:0000256" key="1">
    <source>
        <dbReference type="SAM" id="MobiDB-lite"/>
    </source>
</evidence>
<keyword evidence="2" id="KW-0812">Transmembrane</keyword>
<comment type="caution">
    <text evidence="3">The sequence shown here is derived from an EMBL/GenBank/DDBJ whole genome shotgun (WGS) entry which is preliminary data.</text>
</comment>
<keyword evidence="2" id="KW-0472">Membrane</keyword>
<accession>A0A9D2PI24</accession>
<proteinExistence type="predicted"/>
<name>A0A9D2PI24_9FIRM</name>
<dbReference type="Proteomes" id="UP000823904">
    <property type="component" value="Unassembled WGS sequence"/>
</dbReference>
<evidence type="ECO:0000313" key="4">
    <source>
        <dbReference type="Proteomes" id="UP000823904"/>
    </source>
</evidence>
<organism evidence="3 4">
    <name type="scientific">Candidatus Anaerostipes avistercoris</name>
    <dbReference type="NCBI Taxonomy" id="2838462"/>
    <lineage>
        <taxon>Bacteria</taxon>
        <taxon>Bacillati</taxon>
        <taxon>Bacillota</taxon>
        <taxon>Clostridia</taxon>
        <taxon>Lachnospirales</taxon>
        <taxon>Lachnospiraceae</taxon>
        <taxon>Anaerostipes</taxon>
    </lineage>
</organism>
<evidence type="ECO:0000313" key="3">
    <source>
        <dbReference type="EMBL" id="HJC49248.1"/>
    </source>
</evidence>
<gene>
    <name evidence="3" type="ORF">H9754_01485</name>
</gene>
<reference evidence="3" key="2">
    <citation type="submission" date="2021-04" db="EMBL/GenBank/DDBJ databases">
        <authorList>
            <person name="Gilroy R."/>
        </authorList>
    </citation>
    <scope>NUCLEOTIDE SEQUENCE</scope>
    <source>
        <strain evidence="3">ChiSjej3B21-8574</strain>
    </source>
</reference>
<keyword evidence="2" id="KW-1133">Transmembrane helix</keyword>
<feature type="transmembrane region" description="Helical" evidence="2">
    <location>
        <begin position="395"/>
        <end position="418"/>
    </location>
</feature>
<reference evidence="3" key="1">
    <citation type="journal article" date="2021" name="PeerJ">
        <title>Extensive microbial diversity within the chicken gut microbiome revealed by metagenomics and culture.</title>
        <authorList>
            <person name="Gilroy R."/>
            <person name="Ravi A."/>
            <person name="Getino M."/>
            <person name="Pursley I."/>
            <person name="Horton D.L."/>
            <person name="Alikhan N.F."/>
            <person name="Baker D."/>
            <person name="Gharbi K."/>
            <person name="Hall N."/>
            <person name="Watson M."/>
            <person name="Adriaenssens E.M."/>
            <person name="Foster-Nyarko E."/>
            <person name="Jarju S."/>
            <person name="Secka A."/>
            <person name="Antonio M."/>
            <person name="Oren A."/>
            <person name="Chaudhuri R.R."/>
            <person name="La Ragione R."/>
            <person name="Hildebrand F."/>
            <person name="Pallen M.J."/>
        </authorList>
    </citation>
    <scope>NUCLEOTIDE SEQUENCE</scope>
    <source>
        <strain evidence="3">ChiSjej3B21-8574</strain>
    </source>
</reference>
<sequence>MRYRYTKEKSLKLRRLNEKALEMKGRIARGLLAVVLVGALTTIMSFNANANSSNVYYLGEVVNAGKDTGFSENEEITKKDPHYNWRIGNFFVTGYTQVITDDSNPIFLKTVGDKVVLNFQLEQDIDALNNDKSLMIANDQKAYDNLLYKDETAFGRGALIIRKTDAYQNKKNTSQLYTDYLSGVKVGANTQVEVCEEGDYEVALDYSIRDKKITVPFIDKTIRSTYNDYKIYFTFSVRNGNCMVFPFDVATGEELTNKAITEKGFYLDLAKSRYLEINIKREVLREGATGLTEDVRFNKPASDGEKYTDEGIYTITVSNPYTDEETVKKIYVGTNSVLKAYMTTGYTISDIQSLLKDGATIDDDGNITIPEEVEKTKNAESVSLKKVNKNDEVQFATSSMVGGSICIVLALFIVYLLVKKKKKDKRVNTAVPVGSEESVSEKLPEEDEV</sequence>
<feature type="region of interest" description="Disordered" evidence="1">
    <location>
        <begin position="429"/>
        <end position="449"/>
    </location>
</feature>